<evidence type="ECO:0000256" key="2">
    <source>
        <dbReference type="SAM" id="Phobius"/>
    </source>
</evidence>
<dbReference type="EMBL" id="CP107716">
    <property type="protein sequence ID" value="UYQ71794.1"/>
    <property type="molecule type" value="Genomic_DNA"/>
</dbReference>
<accession>A0ABY6IMH6</accession>
<dbReference type="RefSeq" id="WP_264225442.1">
    <property type="nucleotide sequence ID" value="NZ_CP107716.1"/>
</dbReference>
<gene>
    <name evidence="3" type="ORF">OF122_17390</name>
</gene>
<keyword evidence="2" id="KW-0472">Membrane</keyword>
<proteinExistence type="predicted"/>
<sequence length="205" mass="23258">MLEWVSDNGAALSVASNFGMLIVWVVYLGTFLRQYRRQTQPKIVINRAAGRSLDAECFISNMSTEPIYVEAIIVSFETEGKCWSATVTDIVRRDGEDIPDDPRQRTRQGPMRSGDYMPVGSFNGLLERIVEESPDLEAIDNDDFEKASLRVKILADYASEELVIGAERVFDFAQDGSDWFLRSGTSTHQIRSRRQRRRAQEQVLG</sequence>
<reference evidence="3" key="1">
    <citation type="submission" date="2022-10" db="EMBL/GenBank/DDBJ databases">
        <title>YIM 151497 complete genome.</title>
        <authorList>
            <person name="Chen X."/>
        </authorList>
    </citation>
    <scope>NUCLEOTIDE SEQUENCE</scope>
    <source>
        <strain evidence="3">YIM 151497</strain>
    </source>
</reference>
<name>A0ABY6IMH6_9HYPH</name>
<protein>
    <submittedName>
        <fullName evidence="3">Uncharacterized protein</fullName>
    </submittedName>
</protein>
<evidence type="ECO:0000313" key="3">
    <source>
        <dbReference type="EMBL" id="UYQ71794.1"/>
    </source>
</evidence>
<keyword evidence="2" id="KW-0812">Transmembrane</keyword>
<organism evidence="3 4">
    <name type="scientific">Pelagibacterium flavum</name>
    <dbReference type="NCBI Taxonomy" id="2984530"/>
    <lineage>
        <taxon>Bacteria</taxon>
        <taxon>Pseudomonadati</taxon>
        <taxon>Pseudomonadota</taxon>
        <taxon>Alphaproteobacteria</taxon>
        <taxon>Hyphomicrobiales</taxon>
        <taxon>Devosiaceae</taxon>
        <taxon>Pelagibacterium</taxon>
    </lineage>
</organism>
<feature type="transmembrane region" description="Helical" evidence="2">
    <location>
        <begin position="12"/>
        <end position="32"/>
    </location>
</feature>
<feature type="region of interest" description="Disordered" evidence="1">
    <location>
        <begin position="94"/>
        <end position="114"/>
    </location>
</feature>
<keyword evidence="4" id="KW-1185">Reference proteome</keyword>
<evidence type="ECO:0000256" key="1">
    <source>
        <dbReference type="SAM" id="MobiDB-lite"/>
    </source>
</evidence>
<keyword evidence="2" id="KW-1133">Transmembrane helix</keyword>
<dbReference type="Proteomes" id="UP001163882">
    <property type="component" value="Chromosome"/>
</dbReference>
<feature type="compositionally biased region" description="Basic and acidic residues" evidence="1">
    <location>
        <begin position="94"/>
        <end position="104"/>
    </location>
</feature>
<evidence type="ECO:0000313" key="4">
    <source>
        <dbReference type="Proteomes" id="UP001163882"/>
    </source>
</evidence>